<accession>A0A2T5V1G7</accession>
<dbReference type="PANTHER" id="PTHR43394">
    <property type="entry name" value="ATP-DEPENDENT PERMEASE MDL1, MITOCHONDRIAL"/>
    <property type="match status" value="1"/>
</dbReference>
<dbReference type="PROSITE" id="PS50929">
    <property type="entry name" value="ABC_TM1F"/>
    <property type="match status" value="1"/>
</dbReference>
<dbReference type="SUPFAM" id="SSF52540">
    <property type="entry name" value="P-loop containing nucleoside triphosphate hydrolases"/>
    <property type="match status" value="1"/>
</dbReference>
<keyword evidence="2 5" id="KW-0812">Transmembrane</keyword>
<feature type="transmembrane region" description="Helical" evidence="5">
    <location>
        <begin position="266"/>
        <end position="293"/>
    </location>
</feature>
<dbReference type="InterPro" id="IPR036640">
    <property type="entry name" value="ABC1_TM_sf"/>
</dbReference>
<dbReference type="Proteomes" id="UP000244081">
    <property type="component" value="Unassembled WGS sequence"/>
</dbReference>
<dbReference type="PROSITE" id="PS50893">
    <property type="entry name" value="ABC_TRANSPORTER_2"/>
    <property type="match status" value="1"/>
</dbReference>
<dbReference type="OrthoDB" id="9760920at2"/>
<keyword evidence="4 5" id="KW-0472">Membrane</keyword>
<name>A0A2T5V1G7_9HYPH</name>
<evidence type="ECO:0000256" key="2">
    <source>
        <dbReference type="ARBA" id="ARBA00022692"/>
    </source>
</evidence>
<evidence type="ECO:0000256" key="4">
    <source>
        <dbReference type="ARBA" id="ARBA00023136"/>
    </source>
</evidence>
<feature type="domain" description="ABC transporter" evidence="6">
    <location>
        <begin position="347"/>
        <end position="874"/>
    </location>
</feature>
<dbReference type="Gene3D" id="3.40.50.300">
    <property type="entry name" value="P-loop containing nucleotide triphosphate hydrolases"/>
    <property type="match status" value="2"/>
</dbReference>
<dbReference type="Gene3D" id="1.20.1560.10">
    <property type="entry name" value="ABC transporter type 1, transmembrane domain"/>
    <property type="match status" value="1"/>
</dbReference>
<feature type="transmembrane region" description="Helical" evidence="5">
    <location>
        <begin position="63"/>
        <end position="83"/>
    </location>
</feature>
<dbReference type="SUPFAM" id="SSF90123">
    <property type="entry name" value="ABC transporter transmembrane region"/>
    <property type="match status" value="1"/>
</dbReference>
<dbReference type="GO" id="GO:0016887">
    <property type="term" value="F:ATP hydrolysis activity"/>
    <property type="evidence" value="ECO:0007669"/>
    <property type="project" value="InterPro"/>
</dbReference>
<dbReference type="InterPro" id="IPR011527">
    <property type="entry name" value="ABC1_TM_dom"/>
</dbReference>
<dbReference type="Pfam" id="PF00005">
    <property type="entry name" value="ABC_tran"/>
    <property type="match status" value="1"/>
</dbReference>
<dbReference type="PANTHER" id="PTHR43394:SF1">
    <property type="entry name" value="ATP-BINDING CASSETTE SUB-FAMILY B MEMBER 10, MITOCHONDRIAL"/>
    <property type="match status" value="1"/>
</dbReference>
<dbReference type="CDD" id="cd07346">
    <property type="entry name" value="ABC_6TM_exporters"/>
    <property type="match status" value="1"/>
</dbReference>
<evidence type="ECO:0000313" key="8">
    <source>
        <dbReference type="EMBL" id="PTW57604.1"/>
    </source>
</evidence>
<dbReference type="InterPro" id="IPR027417">
    <property type="entry name" value="P-loop_NTPase"/>
</dbReference>
<evidence type="ECO:0000256" key="3">
    <source>
        <dbReference type="ARBA" id="ARBA00022989"/>
    </source>
</evidence>
<dbReference type="AlphaFoldDB" id="A0A2T5V1G7"/>
<dbReference type="GO" id="GO:0015421">
    <property type="term" value="F:ABC-type oligopeptide transporter activity"/>
    <property type="evidence" value="ECO:0007669"/>
    <property type="project" value="TreeGrafter"/>
</dbReference>
<keyword evidence="3 5" id="KW-1133">Transmembrane helix</keyword>
<dbReference type="InterPro" id="IPR003439">
    <property type="entry name" value="ABC_transporter-like_ATP-bd"/>
</dbReference>
<organism evidence="8 9">
    <name type="scientific">Breoghania corrubedonensis</name>
    <dbReference type="NCBI Taxonomy" id="665038"/>
    <lineage>
        <taxon>Bacteria</taxon>
        <taxon>Pseudomonadati</taxon>
        <taxon>Pseudomonadota</taxon>
        <taxon>Alphaproteobacteria</taxon>
        <taxon>Hyphomicrobiales</taxon>
        <taxon>Stappiaceae</taxon>
        <taxon>Breoghania</taxon>
    </lineage>
</organism>
<feature type="domain" description="ABC transmembrane type-1" evidence="7">
    <location>
        <begin position="39"/>
        <end position="312"/>
    </location>
</feature>
<keyword evidence="8" id="KW-0067">ATP-binding</keyword>
<evidence type="ECO:0000256" key="5">
    <source>
        <dbReference type="SAM" id="Phobius"/>
    </source>
</evidence>
<dbReference type="Pfam" id="PF00664">
    <property type="entry name" value="ABC_membrane"/>
    <property type="match status" value="1"/>
</dbReference>
<comment type="subcellular location">
    <subcellularLocation>
        <location evidence="1">Cell membrane</location>
        <topology evidence="1">Multi-pass membrane protein</topology>
    </subcellularLocation>
</comment>
<keyword evidence="8" id="KW-0547">Nucleotide-binding</keyword>
<evidence type="ECO:0000256" key="1">
    <source>
        <dbReference type="ARBA" id="ARBA00004651"/>
    </source>
</evidence>
<feature type="transmembrane region" description="Helical" evidence="5">
    <location>
        <begin position="20"/>
        <end position="42"/>
    </location>
</feature>
<evidence type="ECO:0000259" key="7">
    <source>
        <dbReference type="PROSITE" id="PS50929"/>
    </source>
</evidence>
<evidence type="ECO:0000313" key="9">
    <source>
        <dbReference type="Proteomes" id="UP000244081"/>
    </source>
</evidence>
<evidence type="ECO:0000259" key="6">
    <source>
        <dbReference type="PROSITE" id="PS50893"/>
    </source>
</evidence>
<gene>
    <name evidence="8" type="ORF">C8N35_11083</name>
</gene>
<dbReference type="GO" id="GO:0005524">
    <property type="term" value="F:ATP binding"/>
    <property type="evidence" value="ECO:0007669"/>
    <property type="project" value="UniProtKB-KW"/>
</dbReference>
<protein>
    <submittedName>
        <fullName evidence="8">Putative ABC transport system ATP-binding protein</fullName>
    </submittedName>
</protein>
<keyword evidence="9" id="KW-1185">Reference proteome</keyword>
<reference evidence="8 9" key="1">
    <citation type="submission" date="2018-04" db="EMBL/GenBank/DDBJ databases">
        <title>Genomic Encyclopedia of Archaeal and Bacterial Type Strains, Phase II (KMG-II): from individual species to whole genera.</title>
        <authorList>
            <person name="Goeker M."/>
        </authorList>
    </citation>
    <scope>NUCLEOTIDE SEQUENCE [LARGE SCALE GENOMIC DNA]</scope>
    <source>
        <strain evidence="8 9">DSM 23382</strain>
    </source>
</reference>
<dbReference type="InterPro" id="IPR039421">
    <property type="entry name" value="Type_1_exporter"/>
</dbReference>
<dbReference type="GO" id="GO:0005886">
    <property type="term" value="C:plasma membrane"/>
    <property type="evidence" value="ECO:0007669"/>
    <property type="project" value="UniProtKB-SubCell"/>
</dbReference>
<proteinExistence type="predicted"/>
<comment type="caution">
    <text evidence="8">The sequence shown here is derived from an EMBL/GenBank/DDBJ whole genome shotgun (WGS) entry which is preliminary data.</text>
</comment>
<dbReference type="EMBL" id="QAYG01000010">
    <property type="protein sequence ID" value="PTW57604.1"/>
    <property type="molecule type" value="Genomic_DNA"/>
</dbReference>
<sequence>MESSLFRFIWNYSKRQQVVIMLITTLSFPLLYIMLELPKLIVNDAIQGKSFPRNVAGFDLDQIPYLLVLCFAFLGLVILNNGVKYTLNVYKGLTGERMLRRLRYELFQRVLRFRLPQFRRVSSSEIIPMITSEVEDLGGFIGDAIAVPAFQGGTLLVYLSFIFVQDPLLGLAAVALYPVQGYLIPKLQRRVVVLARQRVRNVRSIADRVGEGINGVNEIHANDTSAWHLADLSNRLHTNFTIRYEIFKRKYMIKFINNLINQLTPFFFYSIGGYLVIQGNISFGALVAVLAAYKDLAGPWKELLAYYQTQADCSVKYQTVIENFDLPDLYPLERLTSDEVVKLAGPLAMTSVSFSEGGGRPEAQAVTMEVPLGAHCAVVGDDRSGRSEVLLLAAGLLTPDSGRVEIGGRNIDALAAATLGRLIGYVASGAHIFSGTLRDNLYYGLRHRPVTVAEAVEGALPDIAYRRTEAEVTSNSPFDVSAEWEDYRAAGAVDRETLEQSAIDVLSKVGLDDDVYRMGLQARLDGHAALKDRMLGLRAAIGERVKSDPKLGDLVELWDIDRFNRSASVAENLLFGLPADPSVSIGQIPQNERFIAFLKQSGLHPELVSIGRKTAETMVELFGSLSAESSLQESFSFIGSDQMPDVERILRKGASGDGELPDADARLLIGIALKIVPAKHRLGVVDEEVEAKIVQARKAFHERVGTASGKFVLFDRGAWVTPLSIEDNLIFGKPRGDRRDARERIEFFIGKMVDEMELREPILKAGLDYNVGVAGSRLTGSQREKVALARALLKKPYILIVDGPASGANTHDRTLRDAIRDAMEGRTLLFGCDDPQVGSEFEFSVTLNNGRVEDLNAPQWPRIEEAEPLTQGSLQ</sequence>